<dbReference type="eggNOG" id="ENOG5032DEE">
    <property type="taxonomic scope" value="Bacteria"/>
</dbReference>
<comment type="caution">
    <text evidence="4">The sequence shown here is derived from an EMBL/GenBank/DDBJ whole genome shotgun (WGS) entry which is preliminary data.</text>
</comment>
<feature type="region of interest" description="Disordered" evidence="1">
    <location>
        <begin position="53"/>
        <end position="127"/>
    </location>
</feature>
<keyword evidence="5" id="KW-1185">Reference proteome</keyword>
<dbReference type="OrthoDB" id="2168558at2"/>
<feature type="compositionally biased region" description="Basic and acidic residues" evidence="1">
    <location>
        <begin position="57"/>
        <end position="74"/>
    </location>
</feature>
<dbReference type="AlphaFoldDB" id="W4VL32"/>
<gene>
    <name evidence="4" type="ORF">JCM21714_3234</name>
</gene>
<keyword evidence="2" id="KW-1133">Transmembrane helix</keyword>
<accession>W4VL32</accession>
<dbReference type="InterPro" id="IPR009988">
    <property type="entry name" value="DUF1510"/>
</dbReference>
<feature type="compositionally biased region" description="Acidic residues" evidence="1">
    <location>
        <begin position="90"/>
        <end position="109"/>
    </location>
</feature>
<protein>
    <recommendedName>
        <fullName evidence="3">DUF1510 domain-containing protein</fullName>
    </recommendedName>
</protein>
<dbReference type="STRING" id="1298598.JCM21714_3234"/>
<evidence type="ECO:0000313" key="5">
    <source>
        <dbReference type="Proteomes" id="UP000019102"/>
    </source>
</evidence>
<evidence type="ECO:0000259" key="3">
    <source>
        <dbReference type="Pfam" id="PF07423"/>
    </source>
</evidence>
<organism evidence="4 5">
    <name type="scientific">Gracilibacillus boraciitolerans JCM 21714</name>
    <dbReference type="NCBI Taxonomy" id="1298598"/>
    <lineage>
        <taxon>Bacteria</taxon>
        <taxon>Bacillati</taxon>
        <taxon>Bacillota</taxon>
        <taxon>Bacilli</taxon>
        <taxon>Bacillales</taxon>
        <taxon>Bacillaceae</taxon>
        <taxon>Gracilibacillus</taxon>
    </lineage>
</organism>
<keyword evidence="2" id="KW-0812">Transmembrane</keyword>
<evidence type="ECO:0000256" key="1">
    <source>
        <dbReference type="SAM" id="MobiDB-lite"/>
    </source>
</evidence>
<reference evidence="4 5" key="1">
    <citation type="journal article" date="2014" name="Genome Announc.">
        <title>Draft Genome Sequence of the Boron-Tolerant and Moderately Halotolerant Bacterium Gracilibacillus boraciitolerans JCM 21714T.</title>
        <authorList>
            <person name="Ahmed I."/>
            <person name="Oshima K."/>
            <person name="Suda W."/>
            <person name="Kitamura K."/>
            <person name="Iida T."/>
            <person name="Ohmori Y."/>
            <person name="Fujiwara T."/>
            <person name="Hattori M."/>
            <person name="Ohkuma M."/>
        </authorList>
    </citation>
    <scope>NUCLEOTIDE SEQUENCE [LARGE SCALE GENOMIC DNA]</scope>
    <source>
        <strain evidence="4 5">JCM 21714</strain>
    </source>
</reference>
<evidence type="ECO:0000256" key="2">
    <source>
        <dbReference type="SAM" id="Phobius"/>
    </source>
</evidence>
<dbReference type="Proteomes" id="UP000019102">
    <property type="component" value="Unassembled WGS sequence"/>
</dbReference>
<name>W4VL32_9BACI</name>
<dbReference type="RefSeq" id="WP_035724633.1">
    <property type="nucleotide sequence ID" value="NZ_BAVS01000019.1"/>
</dbReference>
<dbReference type="EMBL" id="BAVS01000019">
    <property type="protein sequence ID" value="GAE94100.1"/>
    <property type="molecule type" value="Genomic_DNA"/>
</dbReference>
<evidence type="ECO:0000313" key="4">
    <source>
        <dbReference type="EMBL" id="GAE94100.1"/>
    </source>
</evidence>
<feature type="domain" description="DUF1510" evidence="3">
    <location>
        <begin position="132"/>
        <end position="213"/>
    </location>
</feature>
<sequence length="223" mass="25210">MAGQFGNVSRRDRFEKKRSNTKAITWFSIIGGILVIVIIALIIFGGKDQETPAVMDDQEKNETEDFGQDNKVEIEENEDAATEDNSSQPDEPDELELTEESEEKNEEQESQSNENIEKFEVESEDNNVSKAYKGDWLPIGTEQQGSHVTKFDKNSQDWQEMMQAVEVVTGIPTEDQITWWFGNGGNQTVEATVSATETPDKSYRVTLVWVENKLATYISGRTN</sequence>
<feature type="transmembrane region" description="Helical" evidence="2">
    <location>
        <begin position="23"/>
        <end position="45"/>
    </location>
</feature>
<dbReference type="Pfam" id="PF07423">
    <property type="entry name" value="DUF1510"/>
    <property type="match status" value="1"/>
</dbReference>
<proteinExistence type="predicted"/>
<keyword evidence="2" id="KW-0472">Membrane</keyword>